<feature type="transmembrane region" description="Helical" evidence="1">
    <location>
        <begin position="248"/>
        <end position="268"/>
    </location>
</feature>
<reference evidence="3 4" key="1">
    <citation type="submission" date="2021-03" db="EMBL/GenBank/DDBJ databases">
        <title>Genomic and phenotypic characterization of Chloracidobacterium isolates provides evidence for multiple species.</title>
        <authorList>
            <person name="Saini M.K."/>
            <person name="Costas A.M.G."/>
            <person name="Tank M."/>
            <person name="Bryant D.A."/>
        </authorList>
    </citation>
    <scope>NUCLEOTIDE SEQUENCE [LARGE SCALE GENOMIC DNA]</scope>
    <source>
        <strain evidence="3 4">N</strain>
    </source>
</reference>
<dbReference type="InterPro" id="IPR001173">
    <property type="entry name" value="Glyco_trans_2-like"/>
</dbReference>
<keyword evidence="3" id="KW-0808">Transferase</keyword>
<dbReference type="Proteomes" id="UP000677668">
    <property type="component" value="Chromosome 1"/>
</dbReference>
<gene>
    <name evidence="3" type="ORF">J8C05_07935</name>
</gene>
<keyword evidence="4" id="KW-1185">Reference proteome</keyword>
<keyword evidence="1" id="KW-0472">Membrane</keyword>
<feature type="domain" description="Glycosyltransferase 2-like" evidence="2">
    <location>
        <begin position="12"/>
        <end position="171"/>
    </location>
</feature>
<evidence type="ECO:0000313" key="4">
    <source>
        <dbReference type="Proteomes" id="UP000677668"/>
    </source>
</evidence>
<dbReference type="GO" id="GO:0016757">
    <property type="term" value="F:glycosyltransferase activity"/>
    <property type="evidence" value="ECO:0007669"/>
    <property type="project" value="UniProtKB-KW"/>
</dbReference>
<dbReference type="PANTHER" id="PTHR43685:SF3">
    <property type="entry name" value="SLR2126 PROTEIN"/>
    <property type="match status" value="1"/>
</dbReference>
<dbReference type="EMBL" id="CP072642">
    <property type="protein sequence ID" value="QUV93303.1"/>
    <property type="molecule type" value="Genomic_DNA"/>
</dbReference>
<dbReference type="Gene3D" id="3.90.550.10">
    <property type="entry name" value="Spore Coat Polysaccharide Biosynthesis Protein SpsA, Chain A"/>
    <property type="match status" value="1"/>
</dbReference>
<keyword evidence="1" id="KW-1133">Transmembrane helix</keyword>
<evidence type="ECO:0000313" key="3">
    <source>
        <dbReference type="EMBL" id="QUV93303.1"/>
    </source>
</evidence>
<dbReference type="InterPro" id="IPR029044">
    <property type="entry name" value="Nucleotide-diphossugar_trans"/>
</dbReference>
<name>A0ABX8AYL1_9BACT</name>
<protein>
    <submittedName>
        <fullName evidence="3">Glycosyltransferase</fullName>
        <ecNumber evidence="3">2.4.-.-</ecNumber>
    </submittedName>
</protein>
<feature type="transmembrane region" description="Helical" evidence="1">
    <location>
        <begin position="274"/>
        <end position="292"/>
    </location>
</feature>
<accession>A0ABX8AYL1</accession>
<dbReference type="SUPFAM" id="SSF53448">
    <property type="entry name" value="Nucleotide-diphospho-sugar transferases"/>
    <property type="match status" value="1"/>
</dbReference>
<dbReference type="RefSeq" id="WP_211421696.1">
    <property type="nucleotide sequence ID" value="NZ_CP072642.1"/>
</dbReference>
<dbReference type="PANTHER" id="PTHR43685">
    <property type="entry name" value="GLYCOSYLTRANSFERASE"/>
    <property type="match status" value="1"/>
</dbReference>
<evidence type="ECO:0000259" key="2">
    <source>
        <dbReference type="Pfam" id="PF00535"/>
    </source>
</evidence>
<dbReference type="Pfam" id="PF00535">
    <property type="entry name" value="Glycos_transf_2"/>
    <property type="match status" value="1"/>
</dbReference>
<evidence type="ECO:0000256" key="1">
    <source>
        <dbReference type="SAM" id="Phobius"/>
    </source>
</evidence>
<organism evidence="3 4">
    <name type="scientific">Chloracidobacterium sp. N</name>
    <dbReference type="NCBI Taxonomy" id="2821540"/>
    <lineage>
        <taxon>Bacteria</taxon>
        <taxon>Pseudomonadati</taxon>
        <taxon>Acidobacteriota</taxon>
        <taxon>Terriglobia</taxon>
        <taxon>Terriglobales</taxon>
        <taxon>Acidobacteriaceae</taxon>
        <taxon>Chloracidobacterium</taxon>
        <taxon>Chloracidobacterium aggregatum</taxon>
    </lineage>
</organism>
<proteinExistence type="predicted"/>
<dbReference type="InterPro" id="IPR050834">
    <property type="entry name" value="Glycosyltransf_2"/>
</dbReference>
<keyword evidence="1" id="KW-0812">Transmembrane</keyword>
<keyword evidence="3" id="KW-0328">Glycosyltransferase</keyword>
<sequence>MVTSEARYAPVSLVTTVLNDLEGCRAFFAAMERQTLCPREIVVVDGGSRDGTWEFLQAYCPRLDYRLVVAREDGCNVARGRNLAIQRATHDIIVSTDVGCQWDDRWLEELAAPLLEDATLEAVMGSWMVRYEDLPDVWARVEFAMHREFALRATATAHASSRAIAYRKRLWERLGGYPEDLTLAADDMVFALLLHATTTRVAGTPTPRCFWERPATLRRFRREAERNFFGAGEADIWRTYGLLVGGRLLVEILAWPVGLLVGAVEIVWLGRLPVIGGLLLLAGVTLTALRLWRLRTALARYRERGGHGGWWRIPLFDYATKWSALRGYWRGWWQGRRRCWDCRQRLRQAGVSPW</sequence>
<dbReference type="EC" id="2.4.-.-" evidence="3"/>